<sequence>MPTLDNIDTPAPSVIFSTLASSRRRLVLRQLIEHGPSLTVPTLAERIADQQSDTDQRRVFAQLHHSHLPKLEDSGIVRIEGDCVTLEEHADAIEPYLLLAERYDSMHEK</sequence>
<feature type="domain" description="DUF7344" evidence="1">
    <location>
        <begin position="16"/>
        <end position="82"/>
    </location>
</feature>
<evidence type="ECO:0000313" key="5">
    <source>
        <dbReference type="Proteomes" id="UP000184203"/>
    </source>
</evidence>
<dbReference type="Gene3D" id="1.10.10.10">
    <property type="entry name" value="Winged helix-like DNA-binding domain superfamily/Winged helix DNA-binding domain"/>
    <property type="match status" value="1"/>
</dbReference>
<dbReference type="PATRIC" id="fig|797209.4.peg.411"/>
<protein>
    <recommendedName>
        <fullName evidence="1">DUF7344 domain-containing protein</fullName>
    </recommendedName>
</protein>
<dbReference type="Pfam" id="PF24035">
    <property type="entry name" value="DUF7344"/>
    <property type="match status" value="1"/>
</dbReference>
<dbReference type="eggNOG" id="arCOG03828">
    <property type="taxonomic scope" value="Archaea"/>
</dbReference>
<keyword evidence="5" id="KW-1185">Reference proteome</keyword>
<dbReference type="AlphaFoldDB" id="E7QNA4"/>
<dbReference type="InterPro" id="IPR036388">
    <property type="entry name" value="WH-like_DNA-bd_sf"/>
</dbReference>
<evidence type="ECO:0000313" key="2">
    <source>
        <dbReference type="EMBL" id="EFW93899.1"/>
    </source>
</evidence>
<evidence type="ECO:0000313" key="3">
    <source>
        <dbReference type="EMBL" id="SHK67408.1"/>
    </source>
</evidence>
<name>E7QNA4_HALPU</name>
<evidence type="ECO:0000259" key="1">
    <source>
        <dbReference type="Pfam" id="PF24035"/>
    </source>
</evidence>
<dbReference type="SUPFAM" id="SSF46785">
    <property type="entry name" value="Winged helix' DNA-binding domain"/>
    <property type="match status" value="1"/>
</dbReference>
<accession>E7QNA4</accession>
<dbReference type="RefSeq" id="WP_007976547.1">
    <property type="nucleotide sequence ID" value="NZ_AEMG01000002.1"/>
</dbReference>
<dbReference type="EMBL" id="AEMG01000002">
    <property type="protein sequence ID" value="EFW93899.1"/>
    <property type="molecule type" value="Genomic_DNA"/>
</dbReference>
<reference evidence="2 4" key="1">
    <citation type="journal article" date="2014" name="ISME J.">
        <title>Trehalose/2-sulfotrehalose biosynthesis and glycine-betaine uptake are widely spread mechanisms for osmoadaptation in the Halobacteriales.</title>
        <authorList>
            <person name="Youssef N.H."/>
            <person name="Savage-Ashlock K.N."/>
            <person name="McCully A.L."/>
            <person name="Luedtke B."/>
            <person name="Shaw E.I."/>
            <person name="Hoff W.D."/>
            <person name="Elshahed M.S."/>
        </authorList>
    </citation>
    <scope>NUCLEOTIDE SEQUENCE [LARGE SCALE GENOMIC DNA]</scope>
    <source>
        <strain evidence="2 4">DX253</strain>
    </source>
</reference>
<dbReference type="InterPro" id="IPR055768">
    <property type="entry name" value="DUF7344"/>
</dbReference>
<dbReference type="EMBL" id="FRAN01000002">
    <property type="protein sequence ID" value="SHK67408.1"/>
    <property type="molecule type" value="Genomic_DNA"/>
</dbReference>
<dbReference type="Proteomes" id="UP000003751">
    <property type="component" value="Unassembled WGS sequence"/>
</dbReference>
<organism evidence="2 4">
    <name type="scientific">Haladaptatus paucihalophilus DX253</name>
    <dbReference type="NCBI Taxonomy" id="797209"/>
    <lineage>
        <taxon>Archaea</taxon>
        <taxon>Methanobacteriati</taxon>
        <taxon>Methanobacteriota</taxon>
        <taxon>Stenosarchaea group</taxon>
        <taxon>Halobacteria</taxon>
        <taxon>Halobacteriales</taxon>
        <taxon>Haladaptataceae</taxon>
        <taxon>Haladaptatus</taxon>
    </lineage>
</organism>
<evidence type="ECO:0000313" key="4">
    <source>
        <dbReference type="Proteomes" id="UP000003751"/>
    </source>
</evidence>
<reference evidence="3" key="2">
    <citation type="submission" date="2016-11" db="EMBL/GenBank/DDBJ databases">
        <authorList>
            <person name="Jaros S."/>
            <person name="Januszkiewicz K."/>
            <person name="Wedrychowicz H."/>
        </authorList>
    </citation>
    <scope>NUCLEOTIDE SEQUENCE [LARGE SCALE GENOMIC DNA]</scope>
    <source>
        <strain evidence="3">DX253</strain>
    </source>
</reference>
<dbReference type="Proteomes" id="UP000184203">
    <property type="component" value="Unassembled WGS sequence"/>
</dbReference>
<dbReference type="InterPro" id="IPR036390">
    <property type="entry name" value="WH_DNA-bd_sf"/>
</dbReference>
<proteinExistence type="predicted"/>
<gene>
    <name evidence="3" type="ORF">SAMN05444342_2065</name>
    <name evidence="2" type="ORF">ZOD2009_02110</name>
</gene>
<reference evidence="5" key="3">
    <citation type="submission" date="2016-11" db="EMBL/GenBank/DDBJ databases">
        <authorList>
            <person name="Varghese N."/>
            <person name="Submissions S."/>
        </authorList>
    </citation>
    <scope>NUCLEOTIDE SEQUENCE [LARGE SCALE GENOMIC DNA]</scope>
    <source>
        <strain evidence="5">DX253</strain>
    </source>
</reference>
<dbReference type="STRING" id="797209.GCA_000376445_01792"/>
<dbReference type="OrthoDB" id="109251at2157"/>